<dbReference type="InterPro" id="IPR036514">
    <property type="entry name" value="SGNH_hydro_sf"/>
</dbReference>
<accession>A0A7G5GRV0</accession>
<feature type="domain" description="SGNH hydrolase-type esterase" evidence="1">
    <location>
        <begin position="52"/>
        <end position="229"/>
    </location>
</feature>
<protein>
    <submittedName>
        <fullName evidence="2">SGNH/GDSL hydrolase family protein</fullName>
    </submittedName>
</protein>
<evidence type="ECO:0000313" key="2">
    <source>
        <dbReference type="EMBL" id="QMW01592.1"/>
    </source>
</evidence>
<dbReference type="SUPFAM" id="SSF52266">
    <property type="entry name" value="SGNH hydrolase"/>
    <property type="match status" value="1"/>
</dbReference>
<dbReference type="RefSeq" id="WP_182458874.1">
    <property type="nucleotide sequence ID" value="NZ_CP059732.1"/>
</dbReference>
<dbReference type="InterPro" id="IPR013830">
    <property type="entry name" value="SGNH_hydro"/>
</dbReference>
<reference evidence="2 3" key="1">
    <citation type="submission" date="2020-07" db="EMBL/GenBank/DDBJ databases">
        <title>Spirosoma foliorum sp. nov., isolated from the leaves on the Nejang mountain Korea, Republic of.</title>
        <authorList>
            <person name="Ho H."/>
            <person name="Lee Y.-J."/>
            <person name="Nurcahyanto D.-A."/>
            <person name="Kim S.-G."/>
        </authorList>
    </citation>
    <scope>NUCLEOTIDE SEQUENCE [LARGE SCALE GENOMIC DNA]</scope>
    <source>
        <strain evidence="2 3">PL0136</strain>
    </source>
</reference>
<dbReference type="EMBL" id="CP059732">
    <property type="protein sequence ID" value="QMW01592.1"/>
    <property type="molecule type" value="Genomic_DNA"/>
</dbReference>
<organism evidence="2 3">
    <name type="scientific">Spirosoma foliorum</name>
    <dbReference type="NCBI Taxonomy" id="2710596"/>
    <lineage>
        <taxon>Bacteria</taxon>
        <taxon>Pseudomonadati</taxon>
        <taxon>Bacteroidota</taxon>
        <taxon>Cytophagia</taxon>
        <taxon>Cytophagales</taxon>
        <taxon>Cytophagaceae</taxon>
        <taxon>Spirosoma</taxon>
    </lineage>
</organism>
<gene>
    <name evidence="2" type="ORF">H3H32_27095</name>
</gene>
<name>A0A7G5GRV0_9BACT</name>
<evidence type="ECO:0000259" key="1">
    <source>
        <dbReference type="Pfam" id="PF13472"/>
    </source>
</evidence>
<evidence type="ECO:0000313" key="3">
    <source>
        <dbReference type="Proteomes" id="UP000515369"/>
    </source>
</evidence>
<dbReference type="InterPro" id="IPR045136">
    <property type="entry name" value="Iah1-like"/>
</dbReference>
<dbReference type="AlphaFoldDB" id="A0A7G5GRV0"/>
<proteinExistence type="predicted"/>
<dbReference type="Gene3D" id="3.40.50.1110">
    <property type="entry name" value="SGNH hydrolase"/>
    <property type="match status" value="1"/>
</dbReference>
<keyword evidence="2" id="KW-0378">Hydrolase</keyword>
<dbReference type="CDD" id="cd01834">
    <property type="entry name" value="SGNH_hydrolase_like_2"/>
    <property type="match status" value="1"/>
</dbReference>
<sequence length="414" mass="45514">MRKIKVSATIGYMVLLLMYVPTGLAVAQNKPQPVSESPTAPFELKNGDRVVFLGNSLFENDFQYGYLELALTTRWPDRDVTYRNLGWAGDNVFGVARGTITNPPTAYELLMEHITKAQPTVVFLAYGGIEAQDGEAGLPAFKEGLTKLLDKIDALGARAVLVSPIPILTADSTGSLALRNAMLELYSSAIAKMAADRGKRFVDIFKPIQEIKQKAALTENGIHLNAMGYYQLATILEKGLGLPPRSEPISITISKAGAETTAPVKILSSGADLQFTINERYLPLPLPKENSKPTVPGQIMKISGLKKGFYTLTADNEEVITASASKWAEGVDISQGPSFEQAHELQQMILKKNDLFFFQYRPPNTTYIVGMRAHEQGRHTKGLEDQSIIIKWLEGQIALIRAPKSKTYQLTLLK</sequence>
<keyword evidence="3" id="KW-1185">Reference proteome</keyword>
<dbReference type="KEGG" id="sfol:H3H32_27095"/>
<dbReference type="PANTHER" id="PTHR14209">
    <property type="entry name" value="ISOAMYL ACETATE-HYDROLYZING ESTERASE 1"/>
    <property type="match status" value="1"/>
</dbReference>
<dbReference type="PANTHER" id="PTHR14209:SF19">
    <property type="entry name" value="ISOAMYL ACETATE-HYDROLYZING ESTERASE 1 HOMOLOG"/>
    <property type="match status" value="1"/>
</dbReference>
<dbReference type="Proteomes" id="UP000515369">
    <property type="component" value="Chromosome"/>
</dbReference>
<dbReference type="Pfam" id="PF13472">
    <property type="entry name" value="Lipase_GDSL_2"/>
    <property type="match status" value="1"/>
</dbReference>
<dbReference type="GO" id="GO:0016788">
    <property type="term" value="F:hydrolase activity, acting on ester bonds"/>
    <property type="evidence" value="ECO:0007669"/>
    <property type="project" value="UniProtKB-ARBA"/>
</dbReference>